<reference evidence="2 3" key="1">
    <citation type="submission" date="2024-07" db="EMBL/GenBank/DDBJ databases">
        <title>Uliginosibacterium paludis KCTC:42655.</title>
        <authorList>
            <person name="Kim M.K."/>
        </authorList>
    </citation>
    <scope>NUCLEOTIDE SEQUENCE [LARGE SCALE GENOMIC DNA]</scope>
    <source>
        <strain evidence="2 3">KCTC 42655</strain>
    </source>
</reference>
<dbReference type="Pfam" id="PF12680">
    <property type="entry name" value="SnoaL_2"/>
    <property type="match status" value="1"/>
</dbReference>
<sequence length="140" mass="15930">MLADLIDWYQTLSPGSVSRAAVFYAPDARFIDPFNDVRGVKAIEGIFLAMFEELDAPRFKVVECCRGEASAMLRWQMNFRRQDVAFEIQGVSCIGFDPNGQVCRHEDYWDPAKALFMGIPLLGWVLRKLYSRLSATVKSL</sequence>
<accession>A0ABV2CMG2</accession>
<evidence type="ECO:0000259" key="1">
    <source>
        <dbReference type="Pfam" id="PF12680"/>
    </source>
</evidence>
<dbReference type="InterPro" id="IPR037401">
    <property type="entry name" value="SnoaL-like"/>
</dbReference>
<dbReference type="RefSeq" id="WP_345924208.1">
    <property type="nucleotide sequence ID" value="NZ_JBDIVF010000001.1"/>
</dbReference>
<evidence type="ECO:0000313" key="3">
    <source>
        <dbReference type="Proteomes" id="UP001548590"/>
    </source>
</evidence>
<dbReference type="InterPro" id="IPR032710">
    <property type="entry name" value="NTF2-like_dom_sf"/>
</dbReference>
<feature type="domain" description="SnoaL-like" evidence="1">
    <location>
        <begin position="7"/>
        <end position="105"/>
    </location>
</feature>
<dbReference type="EMBL" id="JBEWLZ010000002">
    <property type="protein sequence ID" value="MET1489078.1"/>
    <property type="molecule type" value="Genomic_DNA"/>
</dbReference>
<proteinExistence type="predicted"/>
<dbReference type="SUPFAM" id="SSF54427">
    <property type="entry name" value="NTF2-like"/>
    <property type="match status" value="1"/>
</dbReference>
<comment type="caution">
    <text evidence="2">The sequence shown here is derived from an EMBL/GenBank/DDBJ whole genome shotgun (WGS) entry which is preliminary data.</text>
</comment>
<organism evidence="2 3">
    <name type="scientific">Uliginosibacterium paludis</name>
    <dbReference type="NCBI Taxonomy" id="1615952"/>
    <lineage>
        <taxon>Bacteria</taxon>
        <taxon>Pseudomonadati</taxon>
        <taxon>Pseudomonadota</taxon>
        <taxon>Betaproteobacteria</taxon>
        <taxon>Rhodocyclales</taxon>
        <taxon>Zoogloeaceae</taxon>
        <taxon>Uliginosibacterium</taxon>
    </lineage>
</organism>
<protein>
    <submittedName>
        <fullName evidence="2">Nuclear transport factor 2 family protein</fullName>
    </submittedName>
</protein>
<dbReference type="Gene3D" id="3.10.450.50">
    <property type="match status" value="1"/>
</dbReference>
<dbReference type="Proteomes" id="UP001548590">
    <property type="component" value="Unassembled WGS sequence"/>
</dbReference>
<name>A0ABV2CMG2_9RHOO</name>
<keyword evidence="3" id="KW-1185">Reference proteome</keyword>
<gene>
    <name evidence="2" type="ORF">ABVT11_04520</name>
</gene>
<evidence type="ECO:0000313" key="2">
    <source>
        <dbReference type="EMBL" id="MET1489078.1"/>
    </source>
</evidence>